<sequence>MNESDYKIAKELKKRLSDVISLIDFRVFGSRAKGTQGEYSDMDVFIEVEYLDKELEKGVREIIWEEGFENSIYISPLLFTRHEIEDSPLRASPIVKNINEEGIKV</sequence>
<feature type="domain" description="Polymerase nucleotidyl transferase" evidence="1">
    <location>
        <begin position="7"/>
        <end position="102"/>
    </location>
</feature>
<proteinExistence type="predicted"/>
<dbReference type="PANTHER" id="PTHR33933">
    <property type="entry name" value="NUCLEOTIDYLTRANSFERASE"/>
    <property type="match status" value="1"/>
</dbReference>
<evidence type="ECO:0000313" key="3">
    <source>
        <dbReference type="Proteomes" id="UP000229297"/>
    </source>
</evidence>
<dbReference type="CDD" id="cd05403">
    <property type="entry name" value="NT_KNTase_like"/>
    <property type="match status" value="1"/>
</dbReference>
<dbReference type="PANTHER" id="PTHR33933:SF1">
    <property type="entry name" value="PROTEIN ADENYLYLTRANSFERASE MNTA-RELATED"/>
    <property type="match status" value="1"/>
</dbReference>
<dbReference type="EMBL" id="PFIC01000224">
    <property type="protein sequence ID" value="PIX16267.1"/>
    <property type="molecule type" value="Genomic_DNA"/>
</dbReference>
<comment type="caution">
    <text evidence="2">The sequence shown here is derived from an EMBL/GenBank/DDBJ whole genome shotgun (WGS) entry which is preliminary data.</text>
</comment>
<protein>
    <submittedName>
        <fullName evidence="2">Nucleotidyltransferase domain-containing protein</fullName>
    </submittedName>
</protein>
<keyword evidence="2" id="KW-0808">Transferase</keyword>
<accession>A0A2M7JA30</accession>
<dbReference type="Proteomes" id="UP000229297">
    <property type="component" value="Unassembled WGS sequence"/>
</dbReference>
<evidence type="ECO:0000313" key="2">
    <source>
        <dbReference type="EMBL" id="PIX16267.1"/>
    </source>
</evidence>
<dbReference type="InterPro" id="IPR043519">
    <property type="entry name" value="NT_sf"/>
</dbReference>
<name>A0A2M7JA30_9BACT</name>
<dbReference type="InterPro" id="IPR052548">
    <property type="entry name" value="Type_VII_TA_antitoxin"/>
</dbReference>
<dbReference type="Pfam" id="PF01909">
    <property type="entry name" value="NTP_transf_2"/>
    <property type="match status" value="1"/>
</dbReference>
<dbReference type="InterPro" id="IPR002934">
    <property type="entry name" value="Polymerase_NTP_transf_dom"/>
</dbReference>
<dbReference type="AlphaFoldDB" id="A0A2M7JA30"/>
<dbReference type="Gene3D" id="3.30.460.10">
    <property type="entry name" value="Beta Polymerase, domain 2"/>
    <property type="match status" value="1"/>
</dbReference>
<organism evidence="2 3">
    <name type="scientific">Candidatus Desantisbacteria bacterium CG_4_8_14_3_um_filter_40_12</name>
    <dbReference type="NCBI Taxonomy" id="1974545"/>
    <lineage>
        <taxon>Bacteria</taxon>
        <taxon>Candidatus Desantisiibacteriota</taxon>
    </lineage>
</organism>
<dbReference type="SUPFAM" id="SSF81301">
    <property type="entry name" value="Nucleotidyltransferase"/>
    <property type="match status" value="1"/>
</dbReference>
<reference evidence="3" key="1">
    <citation type="submission" date="2017-09" db="EMBL/GenBank/DDBJ databases">
        <title>Depth-based differentiation of microbial function through sediment-hosted aquifers and enrichment of novel symbionts in the deep terrestrial subsurface.</title>
        <authorList>
            <person name="Probst A.J."/>
            <person name="Ladd B."/>
            <person name="Jarett J.K."/>
            <person name="Geller-Mcgrath D.E."/>
            <person name="Sieber C.M.K."/>
            <person name="Emerson J.B."/>
            <person name="Anantharaman K."/>
            <person name="Thomas B.C."/>
            <person name="Malmstrom R."/>
            <person name="Stieglmeier M."/>
            <person name="Klingl A."/>
            <person name="Woyke T."/>
            <person name="Ryan C.M."/>
            <person name="Banfield J.F."/>
        </authorList>
    </citation>
    <scope>NUCLEOTIDE SEQUENCE [LARGE SCALE GENOMIC DNA]</scope>
</reference>
<gene>
    <name evidence="2" type="ORF">COZ71_08105</name>
</gene>
<evidence type="ECO:0000259" key="1">
    <source>
        <dbReference type="Pfam" id="PF01909"/>
    </source>
</evidence>
<dbReference type="GO" id="GO:0016779">
    <property type="term" value="F:nucleotidyltransferase activity"/>
    <property type="evidence" value="ECO:0007669"/>
    <property type="project" value="InterPro"/>
</dbReference>